<proteinExistence type="predicted"/>
<dbReference type="EMBL" id="ML122322">
    <property type="protein sequence ID" value="RPD53406.1"/>
    <property type="molecule type" value="Genomic_DNA"/>
</dbReference>
<sequence length="102" mass="10846">MPAWDSLVGSANGHPQRNSYGSTYLHTVLRTGTHVDAASVQSDHSMVCDGCAQLPKPVNQPLVLQAPLPQLYKKPAVPADGMFNLADLKGDFVSLRSSMALG</sequence>
<organism evidence="1 2">
    <name type="scientific">Lentinus tigrinus ALCF2SS1-6</name>
    <dbReference type="NCBI Taxonomy" id="1328759"/>
    <lineage>
        <taxon>Eukaryota</taxon>
        <taxon>Fungi</taxon>
        <taxon>Dikarya</taxon>
        <taxon>Basidiomycota</taxon>
        <taxon>Agaricomycotina</taxon>
        <taxon>Agaricomycetes</taxon>
        <taxon>Polyporales</taxon>
        <taxon>Polyporaceae</taxon>
        <taxon>Lentinus</taxon>
    </lineage>
</organism>
<reference evidence="1" key="1">
    <citation type="journal article" date="2018" name="Genome Biol. Evol.">
        <title>Genomics and development of Lentinus tigrinus, a white-rot wood-decaying mushroom with dimorphic fruiting bodies.</title>
        <authorList>
            <person name="Wu B."/>
            <person name="Xu Z."/>
            <person name="Knudson A."/>
            <person name="Carlson A."/>
            <person name="Chen N."/>
            <person name="Kovaka S."/>
            <person name="LaButti K."/>
            <person name="Lipzen A."/>
            <person name="Pennachio C."/>
            <person name="Riley R."/>
            <person name="Schakwitz W."/>
            <person name="Umezawa K."/>
            <person name="Ohm R.A."/>
            <person name="Grigoriev I.V."/>
            <person name="Nagy L.G."/>
            <person name="Gibbons J."/>
            <person name="Hibbett D."/>
        </authorList>
    </citation>
    <scope>NUCLEOTIDE SEQUENCE [LARGE SCALE GENOMIC DNA]</scope>
    <source>
        <strain evidence="1">ALCF2SS1-6</strain>
    </source>
</reference>
<dbReference type="AlphaFoldDB" id="A0A5C2RT86"/>
<evidence type="ECO:0000313" key="1">
    <source>
        <dbReference type="EMBL" id="RPD53406.1"/>
    </source>
</evidence>
<protein>
    <submittedName>
        <fullName evidence="1">Uncharacterized protein</fullName>
    </submittedName>
</protein>
<name>A0A5C2RT86_9APHY</name>
<evidence type="ECO:0000313" key="2">
    <source>
        <dbReference type="Proteomes" id="UP000313359"/>
    </source>
</evidence>
<dbReference type="OrthoDB" id="661148at2759"/>
<gene>
    <name evidence="1" type="ORF">L227DRAFT_616992</name>
</gene>
<keyword evidence="2" id="KW-1185">Reference proteome</keyword>
<accession>A0A5C2RT86</accession>
<dbReference type="Proteomes" id="UP000313359">
    <property type="component" value="Unassembled WGS sequence"/>
</dbReference>